<dbReference type="EMBL" id="AP014957">
    <property type="protein sequence ID" value="BAS72566.1"/>
    <property type="molecule type" value="Genomic_DNA"/>
</dbReference>
<proteinExistence type="predicted"/>
<dbReference type="Proteomes" id="UP000059680">
    <property type="component" value="Chromosome 1"/>
</dbReference>
<sequence length="242" mass="26981">MALDLNIALDDGDEHAIPNLNEAVAEEAAVADQEDDQVGGDLQGGANHELPGGDFQGGVNHVLPFDLNLYASDHQGEIHLDDVDVMDQVLQVNGGHNHNAFPFDLNFDDDEEDLQYHPVSQTGFDIRLMHQPPNSPDMNALDLGFFASLQSLTYRRISRNMDDLIDNVEQEFQAYDDNKLNRVFLTLQSCLLEVMKADGGNGYKIPHMGKERLERLDILPNTLSCDFELYDKVTTALANQVQ</sequence>
<dbReference type="InParanoid" id="A0A0P0V3R9"/>
<reference evidence="1 2" key="3">
    <citation type="journal article" date="2013" name="Rice">
        <title>Improvement of the Oryza sativa Nipponbare reference genome using next generation sequence and optical map data.</title>
        <authorList>
            <person name="Kawahara Y."/>
            <person name="de la Bastide M."/>
            <person name="Hamilton J.P."/>
            <person name="Kanamori H."/>
            <person name="McCombie W.R."/>
            <person name="Ouyang S."/>
            <person name="Schwartz D.C."/>
            <person name="Tanaka T."/>
            <person name="Wu J."/>
            <person name="Zhou S."/>
            <person name="Childs K.L."/>
            <person name="Davidson R.M."/>
            <person name="Lin H."/>
            <person name="Quesada-Ocampo L."/>
            <person name="Vaillancourt B."/>
            <person name="Sakai H."/>
            <person name="Lee S.S."/>
            <person name="Kim J."/>
            <person name="Numa H."/>
            <person name="Itoh T."/>
            <person name="Buell C.R."/>
            <person name="Matsumoto T."/>
        </authorList>
    </citation>
    <scope>NUCLEOTIDE SEQUENCE [LARGE SCALE GENOMIC DNA]</scope>
    <source>
        <strain evidence="2">cv. Nipponbare</strain>
    </source>
</reference>
<reference evidence="2" key="1">
    <citation type="journal article" date="2005" name="Nature">
        <title>The map-based sequence of the rice genome.</title>
        <authorList>
            <consortium name="International rice genome sequencing project (IRGSP)"/>
            <person name="Matsumoto T."/>
            <person name="Wu J."/>
            <person name="Kanamori H."/>
            <person name="Katayose Y."/>
            <person name="Fujisawa M."/>
            <person name="Namiki N."/>
            <person name="Mizuno H."/>
            <person name="Yamamoto K."/>
            <person name="Antonio B.A."/>
            <person name="Baba T."/>
            <person name="Sakata K."/>
            <person name="Nagamura Y."/>
            <person name="Aoki H."/>
            <person name="Arikawa K."/>
            <person name="Arita K."/>
            <person name="Bito T."/>
            <person name="Chiden Y."/>
            <person name="Fujitsuka N."/>
            <person name="Fukunaka R."/>
            <person name="Hamada M."/>
            <person name="Harada C."/>
            <person name="Hayashi A."/>
            <person name="Hijishita S."/>
            <person name="Honda M."/>
            <person name="Hosokawa S."/>
            <person name="Ichikawa Y."/>
            <person name="Idonuma A."/>
            <person name="Iijima M."/>
            <person name="Ikeda M."/>
            <person name="Ikeno M."/>
            <person name="Ito K."/>
            <person name="Ito S."/>
            <person name="Ito T."/>
            <person name="Ito Y."/>
            <person name="Ito Y."/>
            <person name="Iwabuchi A."/>
            <person name="Kamiya K."/>
            <person name="Karasawa W."/>
            <person name="Kurita K."/>
            <person name="Katagiri S."/>
            <person name="Kikuta A."/>
            <person name="Kobayashi H."/>
            <person name="Kobayashi N."/>
            <person name="Machita K."/>
            <person name="Maehara T."/>
            <person name="Masukawa M."/>
            <person name="Mizubayashi T."/>
            <person name="Mukai Y."/>
            <person name="Nagasaki H."/>
            <person name="Nagata Y."/>
            <person name="Naito S."/>
            <person name="Nakashima M."/>
            <person name="Nakama Y."/>
            <person name="Nakamichi Y."/>
            <person name="Nakamura M."/>
            <person name="Meguro A."/>
            <person name="Negishi M."/>
            <person name="Ohta I."/>
            <person name="Ohta T."/>
            <person name="Okamoto M."/>
            <person name="Ono N."/>
            <person name="Saji S."/>
            <person name="Sakaguchi M."/>
            <person name="Sakai K."/>
            <person name="Shibata M."/>
            <person name="Shimokawa T."/>
            <person name="Song J."/>
            <person name="Takazaki Y."/>
            <person name="Terasawa K."/>
            <person name="Tsugane M."/>
            <person name="Tsuji K."/>
            <person name="Ueda S."/>
            <person name="Waki K."/>
            <person name="Yamagata H."/>
            <person name="Yamamoto M."/>
            <person name="Yamamoto S."/>
            <person name="Yamane H."/>
            <person name="Yoshiki S."/>
            <person name="Yoshihara R."/>
            <person name="Yukawa K."/>
            <person name="Zhong H."/>
            <person name="Yano M."/>
            <person name="Yuan Q."/>
            <person name="Ouyang S."/>
            <person name="Liu J."/>
            <person name="Jones K.M."/>
            <person name="Gansberger K."/>
            <person name="Moffat K."/>
            <person name="Hill J."/>
            <person name="Bera J."/>
            <person name="Fadrosh D."/>
            <person name="Jin S."/>
            <person name="Johri S."/>
            <person name="Kim M."/>
            <person name="Overton L."/>
            <person name="Reardon M."/>
            <person name="Tsitrin T."/>
            <person name="Vuong H."/>
            <person name="Weaver B."/>
            <person name="Ciecko A."/>
            <person name="Tallon L."/>
            <person name="Jackson J."/>
            <person name="Pai G."/>
            <person name="Aken S.V."/>
            <person name="Utterback T."/>
            <person name="Reidmuller S."/>
            <person name="Feldblyum T."/>
            <person name="Hsiao J."/>
            <person name="Zismann V."/>
            <person name="Iobst S."/>
            <person name="de Vazeille A.R."/>
            <person name="Buell C.R."/>
            <person name="Ying K."/>
            <person name="Li Y."/>
            <person name="Lu T."/>
            <person name="Huang Y."/>
            <person name="Zhao Q."/>
            <person name="Feng Q."/>
            <person name="Zhang L."/>
            <person name="Zhu J."/>
            <person name="Weng Q."/>
            <person name="Mu J."/>
            <person name="Lu Y."/>
            <person name="Fan D."/>
            <person name="Liu Y."/>
            <person name="Guan J."/>
            <person name="Zhang Y."/>
            <person name="Yu S."/>
            <person name="Liu X."/>
            <person name="Zhang Y."/>
            <person name="Hong G."/>
            <person name="Han B."/>
            <person name="Choisne N."/>
            <person name="Demange N."/>
            <person name="Orjeda G."/>
            <person name="Samain S."/>
            <person name="Cattolico L."/>
            <person name="Pelletier E."/>
            <person name="Couloux A."/>
            <person name="Segurens B."/>
            <person name="Wincker P."/>
            <person name="D'Hont A."/>
            <person name="Scarpelli C."/>
            <person name="Weissenbach J."/>
            <person name="Salanoubat M."/>
            <person name="Quetier F."/>
            <person name="Yu Y."/>
            <person name="Kim H.R."/>
            <person name="Rambo T."/>
            <person name="Currie J."/>
            <person name="Collura K."/>
            <person name="Luo M."/>
            <person name="Yang T."/>
            <person name="Ammiraju J.S.S."/>
            <person name="Engler F."/>
            <person name="Soderlund C."/>
            <person name="Wing R.A."/>
            <person name="Palmer L.E."/>
            <person name="de la Bastide M."/>
            <person name="Spiegel L."/>
            <person name="Nascimento L."/>
            <person name="Zutavern T."/>
            <person name="O'Shaughnessy A."/>
            <person name="Dike S."/>
            <person name="Dedhia N."/>
            <person name="Preston R."/>
            <person name="Balija V."/>
            <person name="McCombie W.R."/>
            <person name="Chow T."/>
            <person name="Chen H."/>
            <person name="Chung M."/>
            <person name="Chen C."/>
            <person name="Shaw J."/>
            <person name="Wu H."/>
            <person name="Hsiao K."/>
            <person name="Chao Y."/>
            <person name="Chu M."/>
            <person name="Cheng C."/>
            <person name="Hour A."/>
            <person name="Lee P."/>
            <person name="Lin S."/>
            <person name="Lin Y."/>
            <person name="Liou J."/>
            <person name="Liu S."/>
            <person name="Hsing Y."/>
            <person name="Raghuvanshi S."/>
            <person name="Mohanty A."/>
            <person name="Bharti A.K."/>
            <person name="Gaur A."/>
            <person name="Gupta V."/>
            <person name="Kumar D."/>
            <person name="Ravi V."/>
            <person name="Vij S."/>
            <person name="Kapur A."/>
            <person name="Khurana P."/>
            <person name="Khurana P."/>
            <person name="Khurana J.P."/>
            <person name="Tyagi A.K."/>
            <person name="Gaikwad K."/>
            <person name="Singh A."/>
            <person name="Dalal V."/>
            <person name="Srivastava S."/>
            <person name="Dixit A."/>
            <person name="Pal A.K."/>
            <person name="Ghazi I.A."/>
            <person name="Yadav M."/>
            <person name="Pandit A."/>
            <person name="Bhargava A."/>
            <person name="Sureshbabu K."/>
            <person name="Batra K."/>
            <person name="Sharma T.R."/>
            <person name="Mohapatra T."/>
            <person name="Singh N.K."/>
            <person name="Messing J."/>
            <person name="Nelson A.B."/>
            <person name="Fuks G."/>
            <person name="Kavchok S."/>
            <person name="Keizer G."/>
            <person name="Linton E."/>
            <person name="Llaca V."/>
            <person name="Song R."/>
            <person name="Tanyolac B."/>
            <person name="Young S."/>
            <person name="Ho-Il K."/>
            <person name="Hahn J.H."/>
            <person name="Sangsakoo G."/>
            <person name="Vanavichit A."/>
            <person name="de Mattos Luiz.A.T."/>
            <person name="Zimmer P.D."/>
            <person name="Malone G."/>
            <person name="Dellagostin O."/>
            <person name="de Oliveira A.C."/>
            <person name="Bevan M."/>
            <person name="Bancroft I."/>
            <person name="Minx P."/>
            <person name="Cordum H."/>
            <person name="Wilson R."/>
            <person name="Cheng Z."/>
            <person name="Jin W."/>
            <person name="Jiang J."/>
            <person name="Leong S.A."/>
            <person name="Iwama H."/>
            <person name="Gojobori T."/>
            <person name="Itoh T."/>
            <person name="Niimura Y."/>
            <person name="Fujii Y."/>
            <person name="Habara T."/>
            <person name="Sakai H."/>
            <person name="Sato Y."/>
            <person name="Wilson G."/>
            <person name="Kumar K."/>
            <person name="McCouch S."/>
            <person name="Juretic N."/>
            <person name="Hoen D."/>
            <person name="Wright S."/>
            <person name="Bruskiewich R."/>
            <person name="Bureau T."/>
            <person name="Miyao A."/>
            <person name="Hirochika H."/>
            <person name="Nishikawa T."/>
            <person name="Kadowaki K."/>
            <person name="Sugiura M."/>
            <person name="Burr B."/>
            <person name="Sasaki T."/>
        </authorList>
    </citation>
    <scope>NUCLEOTIDE SEQUENCE [LARGE SCALE GENOMIC DNA]</scope>
    <source>
        <strain evidence="2">cv. Nipponbare</strain>
    </source>
</reference>
<name>A0A0P0V3R9_ORYSJ</name>
<dbReference type="Gene3D" id="3.30.420.10">
    <property type="entry name" value="Ribonuclease H-like superfamily/Ribonuclease H"/>
    <property type="match status" value="1"/>
</dbReference>
<organism evidence="1 2">
    <name type="scientific">Oryza sativa subsp. japonica</name>
    <name type="common">Rice</name>
    <dbReference type="NCBI Taxonomy" id="39947"/>
    <lineage>
        <taxon>Eukaryota</taxon>
        <taxon>Viridiplantae</taxon>
        <taxon>Streptophyta</taxon>
        <taxon>Embryophyta</taxon>
        <taxon>Tracheophyta</taxon>
        <taxon>Spermatophyta</taxon>
        <taxon>Magnoliopsida</taxon>
        <taxon>Liliopsida</taxon>
        <taxon>Poales</taxon>
        <taxon>Poaceae</taxon>
        <taxon>BOP clade</taxon>
        <taxon>Oryzoideae</taxon>
        <taxon>Oryzeae</taxon>
        <taxon>Oryzinae</taxon>
        <taxon>Oryza</taxon>
        <taxon>Oryza sativa</taxon>
    </lineage>
</organism>
<dbReference type="PaxDb" id="39947-A0A0P0V3R9"/>
<gene>
    <name evidence="1" type="ordered locus">Os01g0541250</name>
    <name evidence="1" type="ORF">OSNPB_010541250</name>
</gene>
<evidence type="ECO:0000313" key="2">
    <source>
        <dbReference type="Proteomes" id="UP000059680"/>
    </source>
</evidence>
<evidence type="ECO:0000313" key="1">
    <source>
        <dbReference type="EMBL" id="BAS72566.1"/>
    </source>
</evidence>
<reference evidence="1 2" key="2">
    <citation type="journal article" date="2013" name="Plant Cell Physiol.">
        <title>Rice Annotation Project Database (RAP-DB): an integrative and interactive database for rice genomics.</title>
        <authorList>
            <person name="Sakai H."/>
            <person name="Lee S.S."/>
            <person name="Tanaka T."/>
            <person name="Numa H."/>
            <person name="Kim J."/>
            <person name="Kawahara Y."/>
            <person name="Wakimoto H."/>
            <person name="Yang C.C."/>
            <person name="Iwamoto M."/>
            <person name="Abe T."/>
            <person name="Yamada Y."/>
            <person name="Muto A."/>
            <person name="Inokuchi H."/>
            <person name="Ikemura T."/>
            <person name="Matsumoto T."/>
            <person name="Sasaki T."/>
            <person name="Itoh T."/>
        </authorList>
    </citation>
    <scope>NUCLEOTIDE SEQUENCE [LARGE SCALE GENOMIC DNA]</scope>
    <source>
        <strain evidence="2">cv. Nipponbare</strain>
    </source>
</reference>
<accession>A0A0P0V3R9</accession>
<keyword evidence="2" id="KW-1185">Reference proteome</keyword>
<dbReference type="AlphaFoldDB" id="A0A0P0V3R9"/>
<dbReference type="GO" id="GO:0003676">
    <property type="term" value="F:nucleic acid binding"/>
    <property type="evidence" value="ECO:0007669"/>
    <property type="project" value="InterPro"/>
</dbReference>
<protein>
    <submittedName>
        <fullName evidence="1">Os01g0541250 protein</fullName>
    </submittedName>
</protein>
<dbReference type="InterPro" id="IPR036397">
    <property type="entry name" value="RNaseH_sf"/>
</dbReference>
<dbReference type="PANTHER" id="PTHR47169">
    <property type="entry name" value="OS01G0541250 PROTEIN"/>
    <property type="match status" value="1"/>
</dbReference>
<dbReference type="PANTHER" id="PTHR47169:SF2">
    <property type="entry name" value="OS01G0541250 PROTEIN"/>
    <property type="match status" value="1"/>
</dbReference>